<gene>
    <name evidence="1" type="ORF">Vadar_026041</name>
</gene>
<name>A0ACB7ZED2_9ERIC</name>
<proteinExistence type="predicted"/>
<accession>A0ACB7ZED2</accession>
<comment type="caution">
    <text evidence="1">The sequence shown here is derived from an EMBL/GenBank/DDBJ whole genome shotgun (WGS) entry which is preliminary data.</text>
</comment>
<protein>
    <submittedName>
        <fullName evidence="1">Uncharacterized protein</fullName>
    </submittedName>
</protein>
<keyword evidence="2" id="KW-1185">Reference proteome</keyword>
<organism evidence="1 2">
    <name type="scientific">Vaccinium darrowii</name>
    <dbReference type="NCBI Taxonomy" id="229202"/>
    <lineage>
        <taxon>Eukaryota</taxon>
        <taxon>Viridiplantae</taxon>
        <taxon>Streptophyta</taxon>
        <taxon>Embryophyta</taxon>
        <taxon>Tracheophyta</taxon>
        <taxon>Spermatophyta</taxon>
        <taxon>Magnoliopsida</taxon>
        <taxon>eudicotyledons</taxon>
        <taxon>Gunneridae</taxon>
        <taxon>Pentapetalae</taxon>
        <taxon>asterids</taxon>
        <taxon>Ericales</taxon>
        <taxon>Ericaceae</taxon>
        <taxon>Vaccinioideae</taxon>
        <taxon>Vaccinieae</taxon>
        <taxon>Vaccinium</taxon>
    </lineage>
</organism>
<dbReference type="Proteomes" id="UP000828048">
    <property type="component" value="Chromosome 12"/>
</dbReference>
<evidence type="ECO:0000313" key="2">
    <source>
        <dbReference type="Proteomes" id="UP000828048"/>
    </source>
</evidence>
<sequence length="177" mass="19726">MKKRATRKPSAANFLVSPPPTASPNRSPSESPRKQFEFELNLGAFNTVASSSKKRKKNGVESSSARIQDVGSPVNMKSLSTIADLKEMASSRLDSLKSQLDRSHSEIIKDLEASHSRLHKRFKIQTQACQQVADEAEKEYKKISERMTESREAIKASYLEFMAEAQASASRGMFVFP</sequence>
<evidence type="ECO:0000313" key="1">
    <source>
        <dbReference type="EMBL" id="KAH7864124.1"/>
    </source>
</evidence>
<dbReference type="EMBL" id="CM037162">
    <property type="protein sequence ID" value="KAH7864124.1"/>
    <property type="molecule type" value="Genomic_DNA"/>
</dbReference>
<reference evidence="1 2" key="1">
    <citation type="journal article" date="2021" name="Hortic Res">
        <title>High-quality reference genome and annotation aids understanding of berry development for evergreen blueberry (Vaccinium darrowii).</title>
        <authorList>
            <person name="Yu J."/>
            <person name="Hulse-Kemp A.M."/>
            <person name="Babiker E."/>
            <person name="Staton M."/>
        </authorList>
    </citation>
    <scope>NUCLEOTIDE SEQUENCE [LARGE SCALE GENOMIC DNA]</scope>
    <source>
        <strain evidence="2">cv. NJ 8807/NJ 8810</strain>
        <tissue evidence="1">Young leaf</tissue>
    </source>
</reference>